<dbReference type="Proteomes" id="UP000585721">
    <property type="component" value="Unassembled WGS sequence"/>
</dbReference>
<reference evidence="2 3" key="1">
    <citation type="submission" date="2020-08" db="EMBL/GenBank/DDBJ databases">
        <title>Genomic Encyclopedia of Type Strains, Phase IV (KMG-IV): sequencing the most valuable type-strain genomes for metagenomic binning, comparative biology and taxonomic classification.</title>
        <authorList>
            <person name="Goeker M."/>
        </authorList>
    </citation>
    <scope>NUCLEOTIDE SEQUENCE [LARGE SCALE GENOMIC DNA]</scope>
    <source>
        <strain evidence="2 3">DSM 22975</strain>
    </source>
</reference>
<keyword evidence="3" id="KW-1185">Reference proteome</keyword>
<evidence type="ECO:0008006" key="4">
    <source>
        <dbReference type="Google" id="ProtNLM"/>
    </source>
</evidence>
<protein>
    <recommendedName>
        <fullName evidence="4">PIN-like domain-containing protein</fullName>
    </recommendedName>
</protein>
<dbReference type="AlphaFoldDB" id="A0A841GIE6"/>
<evidence type="ECO:0000313" key="3">
    <source>
        <dbReference type="Proteomes" id="UP000585721"/>
    </source>
</evidence>
<sequence length="206" mass="22649">MEQNILLLTDENLPCLSKFNLSMYSQILVTIVSPEGTVAIPTAKQLLAIQSQQQCPIRLELHSSSVVKQGVFWAWKLGELAVSAPDAQITILTEDNTLQLLAELCAEQGQSVQVLQVYNTTMESTPAKSDIAQAHNPAITTKEEEDDSSSVVTEAAGKEERQRRNEQIINSLMKKASAMPYQIAEGKPVSAVKEQEIELTLQVQRG</sequence>
<dbReference type="RefSeq" id="WP_188027179.1">
    <property type="nucleotide sequence ID" value="NZ_JACHGR010000008.1"/>
</dbReference>
<comment type="caution">
    <text evidence="2">The sequence shown here is derived from an EMBL/GenBank/DDBJ whole genome shotgun (WGS) entry which is preliminary data.</text>
</comment>
<accession>A0A841GIE6</accession>
<name>A0A841GIE6_9GAMM</name>
<evidence type="ECO:0000256" key="1">
    <source>
        <dbReference type="SAM" id="MobiDB-lite"/>
    </source>
</evidence>
<organism evidence="2 3">
    <name type="scientific">Tolumonas osonensis</name>
    <dbReference type="NCBI Taxonomy" id="675874"/>
    <lineage>
        <taxon>Bacteria</taxon>
        <taxon>Pseudomonadati</taxon>
        <taxon>Pseudomonadota</taxon>
        <taxon>Gammaproteobacteria</taxon>
        <taxon>Aeromonadales</taxon>
        <taxon>Aeromonadaceae</taxon>
        <taxon>Tolumonas</taxon>
    </lineage>
</organism>
<proteinExistence type="predicted"/>
<dbReference type="EMBL" id="JACHGR010000008">
    <property type="protein sequence ID" value="MBB6056446.1"/>
    <property type="molecule type" value="Genomic_DNA"/>
</dbReference>
<feature type="region of interest" description="Disordered" evidence="1">
    <location>
        <begin position="140"/>
        <end position="164"/>
    </location>
</feature>
<gene>
    <name evidence="2" type="ORF">HNR75_002384</name>
</gene>
<evidence type="ECO:0000313" key="2">
    <source>
        <dbReference type="EMBL" id="MBB6056446.1"/>
    </source>
</evidence>